<evidence type="ECO:0000259" key="1">
    <source>
        <dbReference type="PROSITE" id="PS51742"/>
    </source>
</evidence>
<dbReference type="PANTHER" id="PTHR34988">
    <property type="entry name" value="PROTEIN, PUTATIVE-RELATED"/>
    <property type="match status" value="1"/>
</dbReference>
<evidence type="ECO:0000313" key="2">
    <source>
        <dbReference type="EMBL" id="CAA9543895.1"/>
    </source>
</evidence>
<feature type="domain" description="PPC" evidence="1">
    <location>
        <begin position="6"/>
        <end position="139"/>
    </location>
</feature>
<dbReference type="AlphaFoldDB" id="A0A6J4UCG8"/>
<dbReference type="EMBL" id="CADCWG010000068">
    <property type="protein sequence ID" value="CAA9543895.1"/>
    <property type="molecule type" value="Genomic_DNA"/>
</dbReference>
<dbReference type="PANTHER" id="PTHR34988:SF1">
    <property type="entry name" value="DNA-BINDING PROTEIN"/>
    <property type="match status" value="1"/>
</dbReference>
<accession>A0A6J4UCG8</accession>
<dbReference type="SUPFAM" id="SSF117856">
    <property type="entry name" value="AF0104/ALDC/Ptd012-like"/>
    <property type="match status" value="1"/>
</dbReference>
<name>A0A6J4UCG8_9BACT</name>
<dbReference type="InterPro" id="IPR005175">
    <property type="entry name" value="PPC_dom"/>
</dbReference>
<sequence>MHAETARFGRMWCLRLDPGEDLLDRLRRAAEELGVRDGAFLGGVGSLASYHVHVVSSTDLPPTNAFMRGDGPFDILAITGHVLGGRVHAHLTFSDSEKAMGGHLEPGCQVLTFAVVTLAELLDTDLASWDRVGAFADVR</sequence>
<proteinExistence type="predicted"/>
<protein>
    <recommendedName>
        <fullName evidence="1">PPC domain-containing protein</fullName>
    </recommendedName>
</protein>
<dbReference type="Gene3D" id="3.30.1330.80">
    <property type="entry name" value="Hypothetical protein, similar to alpha- acetolactate decarboxylase, domain 2"/>
    <property type="match status" value="1"/>
</dbReference>
<gene>
    <name evidence="2" type="ORF">AVDCRST_MAG49-1241</name>
</gene>
<dbReference type="PROSITE" id="PS51742">
    <property type="entry name" value="PPC"/>
    <property type="match status" value="1"/>
</dbReference>
<reference evidence="2" key="1">
    <citation type="submission" date="2020-02" db="EMBL/GenBank/DDBJ databases">
        <authorList>
            <person name="Meier V. D."/>
        </authorList>
    </citation>
    <scope>NUCLEOTIDE SEQUENCE</scope>
    <source>
        <strain evidence="2">AVDCRST_MAG49</strain>
    </source>
</reference>
<dbReference type="Pfam" id="PF03479">
    <property type="entry name" value="PCC"/>
    <property type="match status" value="1"/>
</dbReference>
<organism evidence="2">
    <name type="scientific">uncultured Thermomicrobiales bacterium</name>
    <dbReference type="NCBI Taxonomy" id="1645740"/>
    <lineage>
        <taxon>Bacteria</taxon>
        <taxon>Pseudomonadati</taxon>
        <taxon>Thermomicrobiota</taxon>
        <taxon>Thermomicrobia</taxon>
        <taxon>Thermomicrobiales</taxon>
        <taxon>environmental samples</taxon>
    </lineage>
</organism>
<dbReference type="CDD" id="cd11378">
    <property type="entry name" value="DUF296"/>
    <property type="match status" value="1"/>
</dbReference>